<accession>A0A5K1J6J5</accession>
<dbReference type="Gene3D" id="3.30.950.30">
    <property type="entry name" value="Schlafen, AAA domain"/>
    <property type="match status" value="1"/>
</dbReference>
<dbReference type="PANTHER" id="PTHR30595:SF6">
    <property type="entry name" value="SCHLAFEN ALBA-2 DOMAIN-CONTAINING PROTEIN"/>
    <property type="match status" value="1"/>
</dbReference>
<evidence type="ECO:0000313" key="3">
    <source>
        <dbReference type="Proteomes" id="UP000361836"/>
    </source>
</evidence>
<organism evidence="2 3">
    <name type="scientific">Collinsella aerofaciens</name>
    <dbReference type="NCBI Taxonomy" id="74426"/>
    <lineage>
        <taxon>Bacteria</taxon>
        <taxon>Bacillati</taxon>
        <taxon>Actinomycetota</taxon>
        <taxon>Coriobacteriia</taxon>
        <taxon>Coriobacteriales</taxon>
        <taxon>Coriobacteriaceae</taxon>
        <taxon>Collinsella</taxon>
    </lineage>
</organism>
<dbReference type="InterPro" id="IPR038461">
    <property type="entry name" value="Schlafen_AlbA_2_dom_sf"/>
</dbReference>
<dbReference type="Gene3D" id="1.10.10.10">
    <property type="entry name" value="Winged helix-like DNA-binding domain superfamily/Winged helix DNA-binding domain"/>
    <property type="match status" value="1"/>
</dbReference>
<evidence type="ECO:0000313" key="2">
    <source>
        <dbReference type="EMBL" id="VWL96536.1"/>
    </source>
</evidence>
<feature type="domain" description="Schlafen AlbA-2" evidence="1">
    <location>
        <begin position="5"/>
        <end position="110"/>
    </location>
</feature>
<proteinExistence type="predicted"/>
<dbReference type="EMBL" id="CABWIE010000019">
    <property type="protein sequence ID" value="VWL96536.1"/>
    <property type="molecule type" value="Genomic_DNA"/>
</dbReference>
<name>A0A5K1J6J5_9ACTN</name>
<reference evidence="2 3" key="1">
    <citation type="submission" date="2019-10" db="EMBL/GenBank/DDBJ databases">
        <authorList>
            <person name="Wolf R A."/>
        </authorList>
    </citation>
    <scope>NUCLEOTIDE SEQUENCE [LARGE SCALE GENOMIC DNA]</scope>
    <source>
        <strain evidence="2">Collinsella_aerofaciens_MC2</strain>
    </source>
</reference>
<dbReference type="InterPro" id="IPR038475">
    <property type="entry name" value="RecG_C_sf"/>
</dbReference>
<evidence type="ECO:0000259" key="1">
    <source>
        <dbReference type="Pfam" id="PF04326"/>
    </source>
</evidence>
<dbReference type="Proteomes" id="UP000361836">
    <property type="component" value="Unassembled WGS sequence"/>
</dbReference>
<dbReference type="PANTHER" id="PTHR30595">
    <property type="entry name" value="GLPR-RELATED TRANSCRIPTIONAL REPRESSOR"/>
    <property type="match status" value="1"/>
</dbReference>
<keyword evidence="3" id="KW-1185">Reference proteome</keyword>
<dbReference type="InterPro" id="IPR007421">
    <property type="entry name" value="Schlafen_AlbA_2_dom"/>
</dbReference>
<gene>
    <name evidence="2" type="ORF">KCJAJFAP_00427</name>
</gene>
<dbReference type="Gene3D" id="3.30.565.60">
    <property type="match status" value="1"/>
</dbReference>
<dbReference type="InterPro" id="IPR036388">
    <property type="entry name" value="WH-like_DNA-bd_sf"/>
</dbReference>
<protein>
    <recommendedName>
        <fullName evidence="1">Schlafen AlbA-2 domain-containing protein</fullName>
    </recommendedName>
</protein>
<dbReference type="RefSeq" id="WP_152076635.1">
    <property type="nucleotide sequence ID" value="NZ_CAAKNU010000035.1"/>
</dbReference>
<dbReference type="Pfam" id="PF04326">
    <property type="entry name" value="SLFN_AlbA_2"/>
    <property type="match status" value="1"/>
</dbReference>
<sequence>MVVRESPTVEYKESVTPTFLKTVSAYANYGTGKIEFGVDDEGVAVGLADPVAECLRIENMINDSLDPAPRYSLEPDEKHGTVTLTVYEGQDKPYRSKGKAYRRNDSATVEVDRFEYGRLTLEGSNLTFDALTSACQDLSFHTLEHKCVEHLGISELTPDIMRTLRLLGKDGYTNAAAILADKSDFPGIDCIRFGDTEDVILDRETATGLSAIEQVDRAVAMFARYYRYERIEGIERVQTDRIPLEAFRETVANALVHRTWDVQANVQVALYDDRVVVTSPGSLPAGLTTEQYLYGQISVLRNPIVAEVFLKLDYIEKFGTGIARIRRAYRDSLSQPVFDVRGGMVAVTLPVTDAFEGSEEDVQVLKALSGGRVMSRSEIEKQTGLSRARTLAALESLIERNAIIKQGTGRATKYERA</sequence>
<dbReference type="AlphaFoldDB" id="A0A5K1J6J5"/>
<dbReference type="Pfam" id="PF13749">
    <property type="entry name" value="HATPase_c_4"/>
    <property type="match status" value="1"/>
</dbReference>